<name>A0AAW7JTV4_9BACT</name>
<dbReference type="InterPro" id="IPR057436">
    <property type="entry name" value="5TMH_Lnb"/>
</dbReference>
<evidence type="ECO:0000313" key="5">
    <source>
        <dbReference type="EMBL" id="MDN0023384.1"/>
    </source>
</evidence>
<dbReference type="InterPro" id="IPR025178">
    <property type="entry name" value="Lnb_N"/>
</dbReference>
<evidence type="ECO:0000259" key="3">
    <source>
        <dbReference type="Pfam" id="PF13387"/>
    </source>
</evidence>
<dbReference type="RefSeq" id="WP_289836503.1">
    <property type="nucleotide sequence ID" value="NZ_JAUEIE010000011.1"/>
</dbReference>
<proteinExistence type="predicted"/>
<evidence type="ECO:0000313" key="7">
    <source>
        <dbReference type="Proteomes" id="UP001167831"/>
    </source>
</evidence>
<reference evidence="6" key="1">
    <citation type="submission" date="2023-06" db="EMBL/GenBank/DDBJ databases">
        <authorList>
            <person name="Zeman M."/>
            <person name="Kubasova T."/>
            <person name="Jahodarova E."/>
            <person name="Nykrynova M."/>
            <person name="Rychlik I."/>
        </authorList>
    </citation>
    <scope>NUCLEOTIDE SEQUENCE</scope>
    <source>
        <strain evidence="6">ET15</strain>
        <strain evidence="5">ET37</strain>
    </source>
</reference>
<feature type="transmembrane region" description="Helical" evidence="1">
    <location>
        <begin position="292"/>
        <end position="316"/>
    </location>
</feature>
<keyword evidence="1" id="KW-1133">Transmembrane helix</keyword>
<evidence type="ECO:0000313" key="6">
    <source>
        <dbReference type="EMBL" id="MDN0024747.1"/>
    </source>
</evidence>
<evidence type="ECO:0000313" key="8">
    <source>
        <dbReference type="Proteomes" id="UP001168478"/>
    </source>
</evidence>
<dbReference type="EMBL" id="JAUEIE010000011">
    <property type="protein sequence ID" value="MDN0023384.1"/>
    <property type="molecule type" value="Genomic_DNA"/>
</dbReference>
<gene>
    <name evidence="5" type="ORF">QVN81_10175</name>
    <name evidence="6" type="ORF">QVN84_04310</name>
</gene>
<feature type="transmembrane region" description="Helical" evidence="1">
    <location>
        <begin position="350"/>
        <end position="368"/>
    </location>
</feature>
<feature type="transmembrane region" description="Helical" evidence="1">
    <location>
        <begin position="322"/>
        <end position="343"/>
    </location>
</feature>
<accession>A0AAW7JTV4</accession>
<reference evidence="6" key="2">
    <citation type="submission" date="2023-08" db="EMBL/GenBank/DDBJ databases">
        <title>Identification and characterization of horizontal gene transfer across gut microbiota members of farm animals based on homology search.</title>
        <authorList>
            <person name="Schwarzerova J."/>
            <person name="Nykrynova M."/>
            <person name="Jureckova K."/>
            <person name="Cejkova D."/>
            <person name="Rychlik I."/>
        </authorList>
    </citation>
    <scope>NUCLEOTIDE SEQUENCE</scope>
    <source>
        <strain evidence="6">ET15</strain>
        <strain evidence="5">ET37</strain>
    </source>
</reference>
<protein>
    <submittedName>
        <fullName evidence="6">DUF4105 domain-containing protein</fullName>
    </submittedName>
</protein>
<dbReference type="EMBL" id="JAUEIF010000002">
    <property type="protein sequence ID" value="MDN0024747.1"/>
    <property type="molecule type" value="Genomic_DNA"/>
</dbReference>
<evidence type="ECO:0000256" key="1">
    <source>
        <dbReference type="SAM" id="Phobius"/>
    </source>
</evidence>
<feature type="transmembrane region" description="Helical" evidence="1">
    <location>
        <begin position="374"/>
        <end position="391"/>
    </location>
</feature>
<comment type="caution">
    <text evidence="6">The sequence shown here is derived from an EMBL/GenBank/DDBJ whole genome shotgun (WGS) entry which is preliminary data.</text>
</comment>
<dbReference type="AlphaFoldDB" id="A0AAW7JTV4"/>
<dbReference type="Pfam" id="PF13387">
    <property type="entry name" value="Lnb_N"/>
    <property type="match status" value="1"/>
</dbReference>
<organism evidence="6 8">
    <name type="scientific">Leyella lascolaii</name>
    <dbReference type="NCBI Taxonomy" id="1776379"/>
    <lineage>
        <taxon>Bacteria</taxon>
        <taxon>Pseudomonadati</taxon>
        <taxon>Bacteroidota</taxon>
        <taxon>Bacteroidia</taxon>
        <taxon>Bacteroidales</taxon>
        <taxon>Prevotellaceae</taxon>
        <taxon>Leyella</taxon>
    </lineage>
</organism>
<keyword evidence="1" id="KW-0472">Membrane</keyword>
<dbReference type="Proteomes" id="UP001168478">
    <property type="component" value="Unassembled WGS sequence"/>
</dbReference>
<feature type="domain" description="Lnb-like transmembrane" evidence="4">
    <location>
        <begin position="264"/>
        <end position="393"/>
    </location>
</feature>
<feature type="signal peptide" evidence="2">
    <location>
        <begin position="1"/>
        <end position="20"/>
    </location>
</feature>
<evidence type="ECO:0000259" key="4">
    <source>
        <dbReference type="Pfam" id="PF25221"/>
    </source>
</evidence>
<feature type="chain" id="PRO_5043801501" evidence="2">
    <location>
        <begin position="21"/>
        <end position="401"/>
    </location>
</feature>
<feature type="domain" description="Lnb N-terminal periplasmic" evidence="3">
    <location>
        <begin position="28"/>
        <end position="185"/>
    </location>
</feature>
<evidence type="ECO:0000256" key="2">
    <source>
        <dbReference type="SAM" id="SignalP"/>
    </source>
</evidence>
<sequence>MKRFISLLGYFSLLVCLSYANNTSAQPHVESGLDMDSVEISLLTCRPRQNVYSLYGHTAIRVQDRQNQLDIAVNYGMFSFEKPFFILRFVFGLTDYSMDIEDFEAFRIYYATRGAGVRQQTLNLTKDEKKAIIDAIIKNYEPQNRVYRYNYFYDNCTTRARDILLDNINGTIRYRTRNKNSESYREMIHAYNEHQRWARFGNDLLLGIKADFPTSHEQQQFLPDNLRKDFDNAVIIDKDGGKRPLVSDSTWVVLPGIQPEWSGFPLSPTSCAIIFFVVVTAFSIYERCRMKMLWGIDVLLMSLTGACGIILFAMVFSQHPTVSLNLQILLLNPCSLIFLYPTVRCLRRNVIHVWLKAWAVLIVLFLLGGFFQHYAEGMIIVASSLLIRYILKFDQIVRTRQ</sequence>
<keyword evidence="2" id="KW-0732">Signal</keyword>
<keyword evidence="7" id="KW-1185">Reference proteome</keyword>
<keyword evidence="1" id="KW-0812">Transmembrane</keyword>
<feature type="transmembrane region" description="Helical" evidence="1">
    <location>
        <begin position="266"/>
        <end position="285"/>
    </location>
</feature>
<dbReference type="Pfam" id="PF25221">
    <property type="entry name" value="5TMH_Lnb"/>
    <property type="match status" value="1"/>
</dbReference>
<dbReference type="Proteomes" id="UP001167831">
    <property type="component" value="Unassembled WGS sequence"/>
</dbReference>